<evidence type="ECO:0000256" key="1">
    <source>
        <dbReference type="ARBA" id="ARBA00022737"/>
    </source>
</evidence>
<dbReference type="InterPro" id="IPR001119">
    <property type="entry name" value="SLH_dom"/>
</dbReference>
<evidence type="ECO:0000259" key="3">
    <source>
        <dbReference type="PROSITE" id="PS51272"/>
    </source>
</evidence>
<dbReference type="Proteomes" id="UP000746471">
    <property type="component" value="Unassembled WGS sequence"/>
</dbReference>
<organism evidence="4 5">
    <name type="scientific">Fusibacter paucivorans</name>
    <dbReference type="NCBI Taxonomy" id="76009"/>
    <lineage>
        <taxon>Bacteria</taxon>
        <taxon>Bacillati</taxon>
        <taxon>Bacillota</taxon>
        <taxon>Clostridia</taxon>
        <taxon>Eubacteriales</taxon>
        <taxon>Eubacteriales Family XII. Incertae Sedis</taxon>
        <taxon>Fusibacter</taxon>
    </lineage>
</organism>
<sequence>MARVIHMIRRRQSFLIKMILFIITATLITAPAHISVAATDIEGHWAEQSINKWLDEGIVSGYADGSFQPDAPMTKAEFITVLNHIYGFYEATAENYSDVDENDWFYAQTAIAKNSPYMAWCIENTLGPNEKITRQEVSAMLASIQVLKASDDFGYLSQFTDHQMIPEWSKPYLDACVANGYLSGYPDKCLHPTDFITRAEVMTVLDKTTGHLIHQNGTYCADHGVKTYDGNLTINTESASLENMLIKGNLILAAGIGQGDVNLNNITVEGKTIINGGGDHSITFTNSHLGELLVYKQDGRIHVVSAGSTVGNTILMSSASLLSGSDSQLGPVQIIGQARTVTLEGNYDQVSLEAPVDVKLSEGTVIEALAVSSGGDNSHIDVGTQSSIGEVTFDAPANIIGEGSIENAVVNVNGVTIEQKVDKLTVADHVNDFASNTASTSRSERNTSNDNNSSDTTAPSGYQVFIDQSVINSSNASTLSFHFEQAEINAGYTYTLSNTLDETVISGSGTITSADQQVAAVDISSLSDGTISLSVQLTDASGNAGNASTDTVIKDVAAPTGYTAAFDLVSINDNAKDDISFTLNSAEVGATCAYTIDSDGGGTAITGNLPVTDANQQISGIDVSTLSDGTLTLSVILTDPALNTGTATTDTAKKDTVPPSGYSIVIGEAYMNNANQNALAFTFSGAEIGAQYEYTLVSDGGTGTITDTGTLTSSDQQVSGIDTSTLSDGQLTLSVKLTDPFGNVGSDVNDTVLKDVAAPAGYTAAFDLTVINNNTKDDISFTLNSAEVGATCAYTIGSDGGGTAITGNLPVTDANQQISGIDVSSLPDGTLTLSVILTDPALNAGATATDTVSKDTVAPNGYSIAIDQTQINSSNKTALAFTFSSAEIGTQFDYAIISDGGIETVTDSGTITSTDQQITPIDLSSLSDGTLTLSVTLTDSASNTGSTSTDTVIKDTIAPIGYSVVIGEAYMNNANQNALAFTFSGAEIGAQYEYTLISDGGVGTITDTGTLTSSDQQVSGIDTSTLSDGQLTLSVKLTDSFGNVGSDVNDTVIKDIAPPAGYTAAFDLTVINNNTKDDISFTLNSAEVGATCAYTIGSDGGGTAITGNLPVTDANQQISGIDVSSLPDGTLTLSVILTDPALNAGATATDTVSKDTVAPNGYSIAIGQTQINSSNKTALAFTFSSAEIGTQFDYAIISDGGIETVIDSGTITSTDQQITPIDLSSLSDGTLTLSVTLTDSASNTGSTSTDTVIKDTMAPSGYSVAIGETYMNNANQNALAFTFASAEVGTHYEYTIISDGGTGSISNTGTITSTDQLISNIDVSSLPDGILTLSAKLTDTALNVGVLTSDTVSKDTEIPSGYSISIDPAQISASNQAAFAFTFSDAEIGTQFDYSIVSDGGTETVTGSGTVTSANQQISAIDVSSLSDGTLTLSVTLTDSASNTGSASTDTVIKDTIAPSSYSVVISESYMNHANQNALTFTFSGAELGAQYEYTLISDGGTGTITDTGTLTSSDQQVSGIDTSTLSDGQLTLSVRLTDPFGNVGSDVNDTVIKDIAAPTGYNAAFDLASINDNAKDNLSFTLNSAEVGATCAYTIDSDGGGTAITGNLPVTDANQQISGIDVSTLSDGTLTLSVILTDPALNTGTATTDTAIKDTMAPSGYSVVIGEAYMNNANQNALAFTFSGAEIGAQYEYTLISDGGVGTITDTGTLTSSDQQVSGINTSTLSDGQLTLSVRLTDPFGNVGSDVNDTVIKDVAAPTGYTAAFDLASINDNAKDDISFTLNSAEVGATCAYTISSDGGGTAITGNLTVTDANQQISGIDVSTLSDGTLTLSVILTDPALNAGTATTDTAIKDTVPPNGYSLSIDPAQISASNQAAFAFTFSNAEIGTQFDYSIGSDGGTEAVTGSGTVTSANQQISAIDVSSLSDGTLTLSVTLTDSASNTGSTSTDTVIKDTIAPSGYSVVIGEAYMNNANQNALAFTFSGAEIGAQYEYTLISDGGMGTITDTGTLTSSDQQVSGIDTSTLSDGQLTLSVKLTDSFGNVGSDVNDTVLKDVAAPAGYTAAFDLTVINNNTKDDISFTLNSAEVGATCAYSISSDGGGTAITGNLTITDANQQISGIDVSSLPDGTLTLSVILTDPALNAGAATTDTAVKDTAPPSGYSIAIDQTQINVDNQSALSFTFSSADIGAEYTYTITSDGNAGASSVTNTGIITSSDQQLTNIDVAGLPDGLLTVSAILTDDALNSGVASTDTINKDTTAPVGYSAAIDNTQINIDSQTTLSFTFDSAEVSTQYAYTVSSDGGGGTITNTGAVTDANQQIDNIDVSTLPDGLLTLSVNLTDVFNNTGSNTEDTVIKDTVAPVGYSVAIDLIRVDASNETNLSFTLTGAEVGAACAYTISSDGGGTPVTGNVPITDANQQITGINVSTISDGTLTLSVVITDTALNDGLSTSDTVIKDTTAPVGYGLSIDNAQINNSNQTLLSFTFSDAEIGTQYTYTITSDGGVGSVTDTGTISAVDQQISGVDVTALPDGTLTLSAILTDTFNNAGGNTEATVLKDVVAPSGYSATFDEAYVNHDHYQNTAFSLSDAEIGATCFYTIDSDGSIPVTGNVLVTSTNQQISSLDVSGLFDGTLTLAVFLSDTAQNDGSTITDTTEKDTVMPSGHTVAIDEAQINTGNQDAFSFTFTSAEVGTQYAYTITSDGGAGTVTGTDVVVSANQQIAGIDVTALPDGLLALSVTLTDDALNTSTAVSDQVTKDTTIPSGYSAAFDTPVNADNQTNIAFTFTNAEVGTQYEYTIVSDGGGGTITDTGTVTSTGQQITGINVSTLPDGILTLAVKLSDTFGNIGSNVTNTTQKDVIAPAGYAVNIDLPSIDVTNHTNFTFTLSSAEIGTTCLYTVSSSGGGTDVTGNITVSNATEQISGIDVSSLPDGDLTLSVILRDPAQNDGTITSDIVTKDTTAPSGYSVAIDPTAINIGNQNTLSFTFASAEVGTQYTYTITSDGGAGTVTNTGMIATATDQLTSIDVSALPDGILTLSVTLTDASGNVGSEATDTILKDIVAPSGYGINIDLAYVNLNNETAFAFTFDHAEVGATCFYTISSSGGGTPVTGNALITSSDQQMTNLDVSGLSDGTLTLSVFLSDTAQNDGSAITDTAEKDTAMPSGHTVAIDEAQINTGNQDAFSFTFTSAEVGTQYAYTITSDGGAGTVTDTGAVTSANQQIAGIDVTALPDGLLALSVTLTDNALNTSTAVSDQVTKDTTIPSGYSAAFDAPVNADNQTNIAFTFTNAEVGTQYEYTIVSDTGGGTITDTGTVTSTGQQITGINVSTLPDGILTLAVKLSDTFGNIGSNVTNTTQKDVIAPVGYGVSIDLANVDDTNHTNFTFTLNGAEVGATCAYAISSDGGGTDVTGNTLITNSDQQISGINVSTLPDGILTLDIALKDTALNTGNTITDTITKDAEPPSGYSIQFDQNYVNNTNKNAVSLSFASAEIGATYTYTIISDSGVETITDSGTITAEDQQVASIDVSTLSDGTLTVTAALTDAVGHVGSDVTANVDKDVVLPTGYGVSIDQTRINTTNLNQFSFALNNAELGTTCHYAISSDGGGTDITDSMTITSENQQTSNIDVSTLPDGTLTLSVTLTDAALNEGALSTDTVVKDTTAPGGYSVSFYQSNIHPQNRSAIAFDFTSAEVGTTYAYTVSSSQGGTPITGTGTVSASSERIGSIDTSGLSDGTITISYFLTDQDNNIGNPVTDTIRKSPYADIEVIGYDIFYNADETPSNVPGNGIYTYNGMENGKPSYIFVKSEDDTYLIHWYDSGWGYEWNITNISEGSDYIYYFNQTVNPTPPTGNWHYTTAESTTDPDLTVTVVEP</sequence>
<accession>A0ABS5PP34</accession>
<dbReference type="Pfam" id="PF00395">
    <property type="entry name" value="SLH"/>
    <property type="match status" value="2"/>
</dbReference>
<evidence type="ECO:0000256" key="2">
    <source>
        <dbReference type="SAM" id="MobiDB-lite"/>
    </source>
</evidence>
<feature type="domain" description="SLH" evidence="3">
    <location>
        <begin position="33"/>
        <end position="96"/>
    </location>
</feature>
<comment type="caution">
    <text evidence="4">The sequence shown here is derived from an EMBL/GenBank/DDBJ whole genome shotgun (WGS) entry which is preliminary data.</text>
</comment>
<reference evidence="4 5" key="1">
    <citation type="submission" date="2021-05" db="EMBL/GenBank/DDBJ databases">
        <title>Fusibacter ferrireducens sp. nov., an anaerobic, sulfur- and Fe-reducing bacterium isolated from the mangrove sediment.</title>
        <authorList>
            <person name="Qiu D."/>
        </authorList>
    </citation>
    <scope>NUCLEOTIDE SEQUENCE [LARGE SCALE GENOMIC DNA]</scope>
    <source>
        <strain evidence="4 5">DSM 12116</strain>
    </source>
</reference>
<feature type="domain" description="SLH" evidence="3">
    <location>
        <begin position="156"/>
        <end position="219"/>
    </location>
</feature>
<evidence type="ECO:0000313" key="4">
    <source>
        <dbReference type="EMBL" id="MBS7526930.1"/>
    </source>
</evidence>
<dbReference type="EMBL" id="JAHBCL010000014">
    <property type="protein sequence ID" value="MBS7526930.1"/>
    <property type="molecule type" value="Genomic_DNA"/>
</dbReference>
<proteinExistence type="predicted"/>
<dbReference type="PANTHER" id="PTHR34677">
    <property type="match status" value="1"/>
</dbReference>
<feature type="region of interest" description="Disordered" evidence="2">
    <location>
        <begin position="435"/>
        <end position="459"/>
    </location>
</feature>
<dbReference type="PROSITE" id="PS51272">
    <property type="entry name" value="SLH"/>
    <property type="match status" value="2"/>
</dbReference>
<keyword evidence="1" id="KW-0677">Repeat</keyword>
<keyword evidence="5" id="KW-1185">Reference proteome</keyword>
<dbReference type="RefSeq" id="WP_213236791.1">
    <property type="nucleotide sequence ID" value="NZ_JAHBCL010000014.1"/>
</dbReference>
<evidence type="ECO:0000313" key="5">
    <source>
        <dbReference type="Proteomes" id="UP000746471"/>
    </source>
</evidence>
<feature type="compositionally biased region" description="Low complexity" evidence="2">
    <location>
        <begin position="448"/>
        <end position="457"/>
    </location>
</feature>
<protein>
    <submittedName>
        <fullName evidence="4">S-layer homology domain-containing protein</fullName>
    </submittedName>
</protein>
<dbReference type="PANTHER" id="PTHR34677:SF3">
    <property type="entry name" value="BACTERIAL IG-LIKE DOMAIN-CONTAINING PROTEIN"/>
    <property type="match status" value="1"/>
</dbReference>
<name>A0ABS5PP34_9FIRM</name>
<gene>
    <name evidence="4" type="ORF">KHM83_09590</name>
</gene>